<dbReference type="InterPro" id="IPR026165">
    <property type="entry name" value="CKAP2_fam"/>
</dbReference>
<evidence type="ECO:0000256" key="5">
    <source>
        <dbReference type="ARBA" id="ARBA00023212"/>
    </source>
</evidence>
<dbReference type="FunCoup" id="A0A6P5J388">
    <property type="interactions" value="1009"/>
</dbReference>
<keyword evidence="8" id="KW-1185">Reference proteome</keyword>
<dbReference type="KEGG" id="pcw:110196639"/>
<reference evidence="9" key="1">
    <citation type="submission" date="2025-08" db="UniProtKB">
        <authorList>
            <consortium name="RefSeq"/>
        </authorList>
    </citation>
    <scope>IDENTIFICATION</scope>
    <source>
        <tissue evidence="9">Spleen</tissue>
    </source>
</reference>
<evidence type="ECO:0000256" key="1">
    <source>
        <dbReference type="ARBA" id="ARBA00004245"/>
    </source>
</evidence>
<keyword evidence="3" id="KW-0963">Cytoplasm</keyword>
<gene>
    <name evidence="9" type="primary">CKAP2</name>
</gene>
<keyword evidence="4" id="KW-0597">Phosphoprotein</keyword>
<keyword evidence="5" id="KW-0206">Cytoskeleton</keyword>
<dbReference type="PANTHER" id="PTHR16076:SF8">
    <property type="entry name" value="CYTOSKELETON-ASSOCIATED PROTEIN 2"/>
    <property type="match status" value="1"/>
</dbReference>
<comment type="subcellular location">
    <subcellularLocation>
        <location evidence="1">Cytoplasm</location>
        <location evidence="1">Cytoskeleton</location>
    </subcellularLocation>
</comment>
<protein>
    <submittedName>
        <fullName evidence="9">Cytoskeleton-associated protein 2 isoform X1</fullName>
    </submittedName>
</protein>
<feature type="region of interest" description="Disordered" evidence="6">
    <location>
        <begin position="1"/>
        <end position="53"/>
    </location>
</feature>
<evidence type="ECO:0000256" key="6">
    <source>
        <dbReference type="SAM" id="MobiDB-lite"/>
    </source>
</evidence>
<feature type="compositionally biased region" description="Polar residues" evidence="6">
    <location>
        <begin position="369"/>
        <end position="386"/>
    </location>
</feature>
<feature type="region of interest" description="Disordered" evidence="6">
    <location>
        <begin position="430"/>
        <end position="450"/>
    </location>
</feature>
<dbReference type="RefSeq" id="XP_020825651.1">
    <property type="nucleotide sequence ID" value="XM_020969992.1"/>
</dbReference>
<evidence type="ECO:0000256" key="2">
    <source>
        <dbReference type="ARBA" id="ARBA00009468"/>
    </source>
</evidence>
<evidence type="ECO:0000313" key="8">
    <source>
        <dbReference type="Proteomes" id="UP000515140"/>
    </source>
</evidence>
<dbReference type="InParanoid" id="A0A6P5J388"/>
<dbReference type="CTD" id="26586"/>
<accession>A0A6P5J388</accession>
<feature type="compositionally biased region" description="Polar residues" evidence="6">
    <location>
        <begin position="279"/>
        <end position="296"/>
    </location>
</feature>
<feature type="domain" description="Cytoskeleton-associated protein 2 C-terminal" evidence="7">
    <location>
        <begin position="380"/>
        <end position="737"/>
    </location>
</feature>
<sequence>MGGEHARSERTRELGARFERGRLSSRARVRGGGGGAGLAAEATGPQAPPAIMSAPTLQLPTSQRSNPQFKEQRRQKLEEYLARRKALSVLKLQEKQLTSNTSCNRKVSGDPIQKVPKALKPTSTKMDNKENANRPIWRKNIPTAERNGAPLKSTTVLTNSAIDVDVCYPENCDQTIQVLPNEDDPKIRSVSLSQTFRLKRNSKEKQLIAEKLKQDASLPKKPVLGSYRGRVVQSKVNSFRKPSAVTDENSVTSKTASTTVPKIRPHSVSGTSVAVKGGRTTSATVSTKSDGTASSQNKIAFQPSRKNQVDAIQNKEKEATVRTSVNVTIRREQHKKRLPISNPVLPNVKTNLISGIKENEAPSKCRTSVATSIHGSESKPASTFSSKFREDSKTVDRRRYTLTKAPINPGRTALTKESTEDRRARLTEWQNDKRRVSKRPPTSGLSAVPKMELPKDKPVESFWTTIAEEDEQRLFTDKVNKIFSEYLNLINKGCPREEVLLTLEELILKIPDAKKLVKYWICLARLEPITSPLENIIAIYEKAILAGAQPMEEMRHTFADILTMKSQVTTNSGENVEACSANEKVNKICDEVINQDKIDIEGASAVENSESNDTDHKTRNVKLQVFEGEQKDKAEDSNCDLETPEKDTRGSYVIKYNVSTTPYLQSVKKKMNFDENSSSFKDLKFLTPVRRSRRLQGKCCKLPDMLKDHYPCVSSLEQLAELGSETSAYICRPNTALCATSLEEEAKETEKK</sequence>
<feature type="region of interest" description="Disordered" evidence="6">
    <location>
        <begin position="369"/>
        <end position="390"/>
    </location>
</feature>
<feature type="compositionally biased region" description="Polar residues" evidence="6">
    <location>
        <begin position="246"/>
        <end position="260"/>
    </location>
</feature>
<dbReference type="OMA" id="HEPEGQN"/>
<evidence type="ECO:0000313" key="9">
    <source>
        <dbReference type="RefSeq" id="XP_020825651.1"/>
    </source>
</evidence>
<feature type="region of interest" description="Disordered" evidence="6">
    <location>
        <begin position="243"/>
        <end position="296"/>
    </location>
</feature>
<evidence type="ECO:0000256" key="3">
    <source>
        <dbReference type="ARBA" id="ARBA00022490"/>
    </source>
</evidence>
<dbReference type="Proteomes" id="UP000515140">
    <property type="component" value="Unplaced"/>
</dbReference>
<organism evidence="8 9">
    <name type="scientific">Phascolarctos cinereus</name>
    <name type="common">Koala</name>
    <dbReference type="NCBI Taxonomy" id="38626"/>
    <lineage>
        <taxon>Eukaryota</taxon>
        <taxon>Metazoa</taxon>
        <taxon>Chordata</taxon>
        <taxon>Craniata</taxon>
        <taxon>Vertebrata</taxon>
        <taxon>Euteleostomi</taxon>
        <taxon>Mammalia</taxon>
        <taxon>Metatheria</taxon>
        <taxon>Diprotodontia</taxon>
        <taxon>Phascolarctidae</taxon>
        <taxon>Phascolarctos</taxon>
    </lineage>
</organism>
<name>A0A6P5J388_PHACI</name>
<dbReference type="AlphaFoldDB" id="A0A6P5J388"/>
<proteinExistence type="inferred from homology"/>
<comment type="similarity">
    <text evidence="2">Belongs to the CKAP2 family.</text>
</comment>
<dbReference type="GO" id="GO:0007026">
    <property type="term" value="P:negative regulation of microtubule depolymerization"/>
    <property type="evidence" value="ECO:0007669"/>
    <property type="project" value="TreeGrafter"/>
</dbReference>
<feature type="compositionally biased region" description="Basic and acidic residues" evidence="6">
    <location>
        <begin position="1"/>
        <end position="22"/>
    </location>
</feature>
<dbReference type="GeneID" id="110196639"/>
<evidence type="ECO:0000256" key="4">
    <source>
        <dbReference type="ARBA" id="ARBA00022553"/>
    </source>
</evidence>
<dbReference type="Pfam" id="PF15297">
    <property type="entry name" value="CKAP2_C"/>
    <property type="match status" value="1"/>
</dbReference>
<dbReference type="GO" id="GO:0015630">
    <property type="term" value="C:microtubule cytoskeleton"/>
    <property type="evidence" value="ECO:0007669"/>
    <property type="project" value="TreeGrafter"/>
</dbReference>
<dbReference type="InterPro" id="IPR029197">
    <property type="entry name" value="CKAP2_C"/>
</dbReference>
<dbReference type="PANTHER" id="PTHR16076">
    <property type="entry name" value="CYTOSKELETON ASSOCIATED PROTEIN 2-RELATED"/>
    <property type="match status" value="1"/>
</dbReference>
<evidence type="ECO:0000259" key="7">
    <source>
        <dbReference type="Pfam" id="PF15297"/>
    </source>
</evidence>